<protein>
    <submittedName>
        <fullName evidence="1">Uncharacterized protein</fullName>
    </submittedName>
</protein>
<reference evidence="1" key="1">
    <citation type="journal article" date="2020" name="Stud. Mycol.">
        <title>101 Dothideomycetes genomes: a test case for predicting lifestyles and emergence of pathogens.</title>
        <authorList>
            <person name="Haridas S."/>
            <person name="Albert R."/>
            <person name="Binder M."/>
            <person name="Bloem J."/>
            <person name="Labutti K."/>
            <person name="Salamov A."/>
            <person name="Andreopoulos B."/>
            <person name="Baker S."/>
            <person name="Barry K."/>
            <person name="Bills G."/>
            <person name="Bluhm B."/>
            <person name="Cannon C."/>
            <person name="Castanera R."/>
            <person name="Culley D."/>
            <person name="Daum C."/>
            <person name="Ezra D."/>
            <person name="Gonzalez J."/>
            <person name="Henrissat B."/>
            <person name="Kuo A."/>
            <person name="Liang C."/>
            <person name="Lipzen A."/>
            <person name="Lutzoni F."/>
            <person name="Magnuson J."/>
            <person name="Mondo S."/>
            <person name="Nolan M."/>
            <person name="Ohm R."/>
            <person name="Pangilinan J."/>
            <person name="Park H.-J."/>
            <person name="Ramirez L."/>
            <person name="Alfaro M."/>
            <person name="Sun H."/>
            <person name="Tritt A."/>
            <person name="Yoshinaga Y."/>
            <person name="Zwiers L.-H."/>
            <person name="Turgeon B."/>
            <person name="Goodwin S."/>
            <person name="Spatafora J."/>
            <person name="Crous P."/>
            <person name="Grigoriev I."/>
        </authorList>
    </citation>
    <scope>NUCLEOTIDE SEQUENCE</scope>
    <source>
        <strain evidence="1">ATCC 200398</strain>
    </source>
</reference>
<dbReference type="EMBL" id="MU003512">
    <property type="protein sequence ID" value="KAF2469378.1"/>
    <property type="molecule type" value="Genomic_DNA"/>
</dbReference>
<organism evidence="1 2">
    <name type="scientific">Lindgomyces ingoldianus</name>
    <dbReference type="NCBI Taxonomy" id="673940"/>
    <lineage>
        <taxon>Eukaryota</taxon>
        <taxon>Fungi</taxon>
        <taxon>Dikarya</taxon>
        <taxon>Ascomycota</taxon>
        <taxon>Pezizomycotina</taxon>
        <taxon>Dothideomycetes</taxon>
        <taxon>Pleosporomycetidae</taxon>
        <taxon>Pleosporales</taxon>
        <taxon>Lindgomycetaceae</taxon>
        <taxon>Lindgomyces</taxon>
    </lineage>
</organism>
<proteinExistence type="predicted"/>
<comment type="caution">
    <text evidence="1">The sequence shown here is derived from an EMBL/GenBank/DDBJ whole genome shotgun (WGS) entry which is preliminary data.</text>
</comment>
<sequence>MALTDLTLPLAVVAAVALAHILIVAAIPLAAGSGLGYIILVAYMHSRALMQF</sequence>
<keyword evidence="2" id="KW-1185">Reference proteome</keyword>
<gene>
    <name evidence="1" type="ORF">BDR25DRAFT_304486</name>
</gene>
<evidence type="ECO:0000313" key="1">
    <source>
        <dbReference type="EMBL" id="KAF2469378.1"/>
    </source>
</evidence>
<accession>A0ACB6QQW1</accession>
<dbReference type="Proteomes" id="UP000799755">
    <property type="component" value="Unassembled WGS sequence"/>
</dbReference>
<name>A0ACB6QQW1_9PLEO</name>
<evidence type="ECO:0000313" key="2">
    <source>
        <dbReference type="Proteomes" id="UP000799755"/>
    </source>
</evidence>